<evidence type="ECO:0000313" key="2">
    <source>
        <dbReference type="EMBL" id="KAK3383707.1"/>
    </source>
</evidence>
<evidence type="ECO:0000313" key="3">
    <source>
        <dbReference type="Proteomes" id="UP001287356"/>
    </source>
</evidence>
<proteinExistence type="predicted"/>
<dbReference type="Pfam" id="PF06985">
    <property type="entry name" value="HET"/>
    <property type="match status" value="1"/>
</dbReference>
<name>A0AAE0TY21_9PEZI</name>
<dbReference type="PANTHER" id="PTHR24148:SF73">
    <property type="entry name" value="HET DOMAIN PROTEIN (AFU_ORTHOLOGUE AFUA_8G01020)"/>
    <property type="match status" value="1"/>
</dbReference>
<comment type="caution">
    <text evidence="2">The sequence shown here is derived from an EMBL/GenBank/DDBJ whole genome shotgun (WGS) entry which is preliminary data.</text>
</comment>
<reference evidence="2" key="1">
    <citation type="journal article" date="2023" name="Mol. Phylogenet. Evol.">
        <title>Genome-scale phylogeny and comparative genomics of the fungal order Sordariales.</title>
        <authorList>
            <person name="Hensen N."/>
            <person name="Bonometti L."/>
            <person name="Westerberg I."/>
            <person name="Brannstrom I.O."/>
            <person name="Guillou S."/>
            <person name="Cros-Aarteil S."/>
            <person name="Calhoun S."/>
            <person name="Haridas S."/>
            <person name="Kuo A."/>
            <person name="Mondo S."/>
            <person name="Pangilinan J."/>
            <person name="Riley R."/>
            <person name="LaButti K."/>
            <person name="Andreopoulos B."/>
            <person name="Lipzen A."/>
            <person name="Chen C."/>
            <person name="Yan M."/>
            <person name="Daum C."/>
            <person name="Ng V."/>
            <person name="Clum A."/>
            <person name="Steindorff A."/>
            <person name="Ohm R.A."/>
            <person name="Martin F."/>
            <person name="Silar P."/>
            <person name="Natvig D.O."/>
            <person name="Lalanne C."/>
            <person name="Gautier V."/>
            <person name="Ament-Velasquez S.L."/>
            <person name="Kruys A."/>
            <person name="Hutchinson M.I."/>
            <person name="Powell A.J."/>
            <person name="Barry K."/>
            <person name="Miller A.N."/>
            <person name="Grigoriev I.V."/>
            <person name="Debuchy R."/>
            <person name="Gladieux P."/>
            <person name="Hiltunen Thoren M."/>
            <person name="Johannesson H."/>
        </authorList>
    </citation>
    <scope>NUCLEOTIDE SEQUENCE</scope>
    <source>
        <strain evidence="2">CBS 958.72</strain>
    </source>
</reference>
<dbReference type="AlphaFoldDB" id="A0AAE0TY21"/>
<dbReference type="InterPro" id="IPR052895">
    <property type="entry name" value="HetReg/Transcr_Mod"/>
</dbReference>
<dbReference type="PANTHER" id="PTHR24148">
    <property type="entry name" value="ANKYRIN REPEAT DOMAIN-CONTAINING PROTEIN 39 HOMOLOG-RELATED"/>
    <property type="match status" value="1"/>
</dbReference>
<dbReference type="Proteomes" id="UP001287356">
    <property type="component" value="Unassembled WGS sequence"/>
</dbReference>
<dbReference type="EMBL" id="JAULSN010000001">
    <property type="protein sequence ID" value="KAK3383707.1"/>
    <property type="molecule type" value="Genomic_DNA"/>
</dbReference>
<protein>
    <recommendedName>
        <fullName evidence="1">Heterokaryon incompatibility domain-containing protein</fullName>
    </recommendedName>
</protein>
<dbReference type="InterPro" id="IPR010730">
    <property type="entry name" value="HET"/>
</dbReference>
<sequence length="584" mass="67789">MQRISLLRHWINAFHEKNYLALSYTWEPSEFEDGSKGRYEVQTRDKRDFYPSPVRNCVFDRIIAYMQHLELRILWIDRHSIKQHACKAACDHKNCKDKRAALQTMDLVYKLSCQPVALLGRPISLEDEMDLLARILKGKLVDKNRETGGSQLSEVTDRSEAHRALILLNAITSDYWWTRAWTFQECHRAGHRMILLIRHPAGLERNKRSHHIFGDVPGELCVKLCQAFRLIRSRTRQESLAIKRVLGTAGKYTILLERSNAMFPTITDSIGRRELGDRWDRLAIKEELQQKSCSLGLSMLSLCLLNGEIIDNGKTEKTDRSPPLTRVNEYLRTQFFNKFHGPQIDRSLTFNKSCRFINVKLNAHGIMTEGHLWKLGRIIRTVDFPDQLPQLKKLRSSLTVHQRRRLAQLASELRSLSHVPLACSIEDYLRLDSSNNGRSQPWRSDFPRRYMRMAAKMLVEAIDRGETLRLGSLWGCREALTPYQAVFIWEDGDDSQKIHANQQEVPSFVFTASRPKQPNSSSVGTNDIDHHVSLEVRFADLDLEHRVPQLYVRRWLSGLCFFKRCPRSNVIFPWPPPVETLTPR</sequence>
<organism evidence="2 3">
    <name type="scientific">Lasiosphaeria ovina</name>
    <dbReference type="NCBI Taxonomy" id="92902"/>
    <lineage>
        <taxon>Eukaryota</taxon>
        <taxon>Fungi</taxon>
        <taxon>Dikarya</taxon>
        <taxon>Ascomycota</taxon>
        <taxon>Pezizomycotina</taxon>
        <taxon>Sordariomycetes</taxon>
        <taxon>Sordariomycetidae</taxon>
        <taxon>Sordariales</taxon>
        <taxon>Lasiosphaeriaceae</taxon>
        <taxon>Lasiosphaeria</taxon>
    </lineage>
</organism>
<evidence type="ECO:0000259" key="1">
    <source>
        <dbReference type="Pfam" id="PF06985"/>
    </source>
</evidence>
<keyword evidence="3" id="KW-1185">Reference proteome</keyword>
<gene>
    <name evidence="2" type="ORF">B0T24DRAFT_645913</name>
</gene>
<accession>A0AAE0TY21</accession>
<reference evidence="2" key="2">
    <citation type="submission" date="2023-06" db="EMBL/GenBank/DDBJ databases">
        <authorList>
            <consortium name="Lawrence Berkeley National Laboratory"/>
            <person name="Haridas S."/>
            <person name="Hensen N."/>
            <person name="Bonometti L."/>
            <person name="Westerberg I."/>
            <person name="Brannstrom I.O."/>
            <person name="Guillou S."/>
            <person name="Cros-Aarteil S."/>
            <person name="Calhoun S."/>
            <person name="Kuo A."/>
            <person name="Mondo S."/>
            <person name="Pangilinan J."/>
            <person name="Riley R."/>
            <person name="Labutti K."/>
            <person name="Andreopoulos B."/>
            <person name="Lipzen A."/>
            <person name="Chen C."/>
            <person name="Yanf M."/>
            <person name="Daum C."/>
            <person name="Ng V."/>
            <person name="Clum A."/>
            <person name="Steindorff A."/>
            <person name="Ohm R."/>
            <person name="Martin F."/>
            <person name="Silar P."/>
            <person name="Natvig D."/>
            <person name="Lalanne C."/>
            <person name="Gautier V."/>
            <person name="Ament-Velasquez S.L."/>
            <person name="Kruys A."/>
            <person name="Hutchinson M.I."/>
            <person name="Powell A.J."/>
            <person name="Barry K."/>
            <person name="Miller A.N."/>
            <person name="Grigoriev I.V."/>
            <person name="Debuchy R."/>
            <person name="Gladieux P."/>
            <person name="Thoren M.H."/>
            <person name="Johannesson H."/>
        </authorList>
    </citation>
    <scope>NUCLEOTIDE SEQUENCE</scope>
    <source>
        <strain evidence="2">CBS 958.72</strain>
    </source>
</reference>
<feature type="domain" description="Heterokaryon incompatibility" evidence="1">
    <location>
        <begin position="19"/>
        <end position="185"/>
    </location>
</feature>